<dbReference type="EMBL" id="MU167225">
    <property type="protein sequence ID" value="KAG0149702.1"/>
    <property type="molecule type" value="Genomic_DNA"/>
</dbReference>
<protein>
    <submittedName>
        <fullName evidence="2">Uncharacterized protein</fullName>
    </submittedName>
</protein>
<keyword evidence="3" id="KW-1185">Reference proteome</keyword>
<proteinExistence type="predicted"/>
<dbReference type="Proteomes" id="UP000886653">
    <property type="component" value="Unassembled WGS sequence"/>
</dbReference>
<dbReference type="AlphaFoldDB" id="A0A9P6NST7"/>
<name>A0A9P6NST7_9BASI</name>
<feature type="region of interest" description="Disordered" evidence="1">
    <location>
        <begin position="1"/>
        <end position="26"/>
    </location>
</feature>
<evidence type="ECO:0000313" key="2">
    <source>
        <dbReference type="EMBL" id="KAG0149702.1"/>
    </source>
</evidence>
<organism evidence="2 3">
    <name type="scientific">Cronartium quercuum f. sp. fusiforme G11</name>
    <dbReference type="NCBI Taxonomy" id="708437"/>
    <lineage>
        <taxon>Eukaryota</taxon>
        <taxon>Fungi</taxon>
        <taxon>Dikarya</taxon>
        <taxon>Basidiomycota</taxon>
        <taxon>Pucciniomycotina</taxon>
        <taxon>Pucciniomycetes</taxon>
        <taxon>Pucciniales</taxon>
        <taxon>Coleosporiaceae</taxon>
        <taxon>Cronartium</taxon>
    </lineage>
</organism>
<comment type="caution">
    <text evidence="2">The sequence shown here is derived from an EMBL/GenBank/DDBJ whole genome shotgun (WGS) entry which is preliminary data.</text>
</comment>
<reference evidence="2" key="1">
    <citation type="submission" date="2013-11" db="EMBL/GenBank/DDBJ databases">
        <title>Genome sequence of the fusiform rust pathogen reveals effectors for host alternation and coevolution with pine.</title>
        <authorList>
            <consortium name="DOE Joint Genome Institute"/>
            <person name="Smith K."/>
            <person name="Pendleton A."/>
            <person name="Kubisiak T."/>
            <person name="Anderson C."/>
            <person name="Salamov A."/>
            <person name="Aerts A."/>
            <person name="Riley R."/>
            <person name="Clum A."/>
            <person name="Lindquist E."/>
            <person name="Ence D."/>
            <person name="Campbell M."/>
            <person name="Kronenberg Z."/>
            <person name="Feau N."/>
            <person name="Dhillon B."/>
            <person name="Hamelin R."/>
            <person name="Burleigh J."/>
            <person name="Smith J."/>
            <person name="Yandell M."/>
            <person name="Nelson C."/>
            <person name="Grigoriev I."/>
            <person name="Davis J."/>
        </authorList>
    </citation>
    <scope>NUCLEOTIDE SEQUENCE</scope>
    <source>
        <strain evidence="2">G11</strain>
    </source>
</reference>
<evidence type="ECO:0000313" key="3">
    <source>
        <dbReference type="Proteomes" id="UP000886653"/>
    </source>
</evidence>
<sequence>MSTSETNVSSTKKEEEEEESEEKPLLCNITLSPEGNWLECNPTQPTVNLHMPNNWSALSLL</sequence>
<evidence type="ECO:0000256" key="1">
    <source>
        <dbReference type="SAM" id="MobiDB-lite"/>
    </source>
</evidence>
<feature type="compositionally biased region" description="Low complexity" evidence="1">
    <location>
        <begin position="1"/>
        <end position="10"/>
    </location>
</feature>
<gene>
    <name evidence="2" type="ORF">CROQUDRAFT_88789</name>
</gene>
<accession>A0A9P6NST7</accession>